<evidence type="ECO:0000256" key="2">
    <source>
        <dbReference type="ARBA" id="ARBA00023015"/>
    </source>
</evidence>
<evidence type="ECO:0000313" key="6">
    <source>
        <dbReference type="EMBL" id="KAJ7002632.1"/>
    </source>
</evidence>
<dbReference type="PANTHER" id="PTHR10775">
    <property type="entry name" value="OS08G0208400 PROTEIN"/>
    <property type="match status" value="1"/>
</dbReference>
<keyword evidence="5" id="KW-0539">Nucleus</keyword>
<dbReference type="InterPro" id="IPR004242">
    <property type="entry name" value="Transposase_21"/>
</dbReference>
<comment type="subcellular location">
    <subcellularLocation>
        <location evidence="1">Nucleus</location>
    </subcellularLocation>
</comment>
<comment type="caution">
    <text evidence="6">The sequence shown here is derived from an EMBL/GenBank/DDBJ whole genome shotgun (WGS) entry which is preliminary data.</text>
</comment>
<evidence type="ECO:0000256" key="5">
    <source>
        <dbReference type="ARBA" id="ARBA00023242"/>
    </source>
</evidence>
<keyword evidence="4" id="KW-0804">Transcription</keyword>
<dbReference type="SUPFAM" id="SSF101936">
    <property type="entry name" value="DNA-binding pseudobarrel domain"/>
    <property type="match status" value="1"/>
</dbReference>
<protein>
    <recommendedName>
        <fullName evidence="8">TF-B3 domain-containing protein</fullName>
    </recommendedName>
</protein>
<dbReference type="GO" id="GO:0003677">
    <property type="term" value="F:DNA binding"/>
    <property type="evidence" value="ECO:0007669"/>
    <property type="project" value="UniProtKB-KW"/>
</dbReference>
<dbReference type="InterPro" id="IPR003340">
    <property type="entry name" value="B3_DNA-bd"/>
</dbReference>
<dbReference type="GO" id="GO:0005634">
    <property type="term" value="C:nucleus"/>
    <property type="evidence" value="ECO:0007669"/>
    <property type="project" value="UniProtKB-SubCell"/>
</dbReference>
<evidence type="ECO:0000256" key="1">
    <source>
        <dbReference type="ARBA" id="ARBA00004123"/>
    </source>
</evidence>
<sequence>MLFEKKLSKTDIEYRMTVPMKSLDAFQIPEGEHSKDFGVTDIHGRRWRFRCCTRKTDPYPKPVLSSGWIEFAKTRSLKEELFVHNKNMVERMVGSTSNASNVHGVVNDNNNPYMNMALTYDVSRKQNFRMRAALIWTINDFSAYGMISDHRYRNKKKDFFVSKVEKDVTPPCFYVEELHDMVLEYGDIVFGFQSCKKKFLDFGLTYNLVKRSIF</sequence>
<accession>A0AAD6W7Y5</accession>
<gene>
    <name evidence="6" type="ORF">NC653_007972</name>
</gene>
<dbReference type="Pfam" id="PF02992">
    <property type="entry name" value="Transposase_21"/>
    <property type="match status" value="1"/>
</dbReference>
<keyword evidence="2" id="KW-0805">Transcription regulation</keyword>
<name>A0AAD6W7Y5_9ROSI</name>
<evidence type="ECO:0000256" key="3">
    <source>
        <dbReference type="ARBA" id="ARBA00023125"/>
    </source>
</evidence>
<reference evidence="6" key="1">
    <citation type="journal article" date="2023" name="Mol. Ecol. Resour.">
        <title>Chromosome-level genome assembly of a triploid poplar Populus alba 'Berolinensis'.</title>
        <authorList>
            <person name="Chen S."/>
            <person name="Yu Y."/>
            <person name="Wang X."/>
            <person name="Wang S."/>
            <person name="Zhang T."/>
            <person name="Zhou Y."/>
            <person name="He R."/>
            <person name="Meng N."/>
            <person name="Wang Y."/>
            <person name="Liu W."/>
            <person name="Liu Z."/>
            <person name="Liu J."/>
            <person name="Guo Q."/>
            <person name="Huang H."/>
            <person name="Sederoff R.R."/>
            <person name="Wang G."/>
            <person name="Qu G."/>
            <person name="Chen S."/>
        </authorList>
    </citation>
    <scope>NUCLEOTIDE SEQUENCE</scope>
    <source>
        <strain evidence="6">SC-2020</strain>
    </source>
</reference>
<dbReference type="PANTHER" id="PTHR10775:SF166">
    <property type="entry name" value="OS04G0146034 PROTEIN"/>
    <property type="match status" value="1"/>
</dbReference>
<dbReference type="EMBL" id="JAQIZT010000003">
    <property type="protein sequence ID" value="KAJ7002632.1"/>
    <property type="molecule type" value="Genomic_DNA"/>
</dbReference>
<organism evidence="6 7">
    <name type="scientific">Populus alba x Populus x berolinensis</name>
    <dbReference type="NCBI Taxonomy" id="444605"/>
    <lineage>
        <taxon>Eukaryota</taxon>
        <taxon>Viridiplantae</taxon>
        <taxon>Streptophyta</taxon>
        <taxon>Embryophyta</taxon>
        <taxon>Tracheophyta</taxon>
        <taxon>Spermatophyta</taxon>
        <taxon>Magnoliopsida</taxon>
        <taxon>eudicotyledons</taxon>
        <taxon>Gunneridae</taxon>
        <taxon>Pentapetalae</taxon>
        <taxon>rosids</taxon>
        <taxon>fabids</taxon>
        <taxon>Malpighiales</taxon>
        <taxon>Salicaceae</taxon>
        <taxon>Saliceae</taxon>
        <taxon>Populus</taxon>
    </lineage>
</organism>
<dbReference type="AlphaFoldDB" id="A0AAD6W7Y5"/>
<evidence type="ECO:0008006" key="8">
    <source>
        <dbReference type="Google" id="ProtNLM"/>
    </source>
</evidence>
<evidence type="ECO:0000256" key="4">
    <source>
        <dbReference type="ARBA" id="ARBA00023163"/>
    </source>
</evidence>
<evidence type="ECO:0000313" key="7">
    <source>
        <dbReference type="Proteomes" id="UP001164929"/>
    </source>
</evidence>
<dbReference type="Proteomes" id="UP001164929">
    <property type="component" value="Chromosome 3"/>
</dbReference>
<dbReference type="Gene3D" id="2.40.330.10">
    <property type="entry name" value="DNA-binding pseudobarrel domain"/>
    <property type="match status" value="1"/>
</dbReference>
<dbReference type="CDD" id="cd10017">
    <property type="entry name" value="B3_DNA"/>
    <property type="match status" value="1"/>
</dbReference>
<dbReference type="InterPro" id="IPR015300">
    <property type="entry name" value="DNA-bd_pseudobarrel_sf"/>
</dbReference>
<keyword evidence="7" id="KW-1185">Reference proteome</keyword>
<proteinExistence type="predicted"/>
<keyword evidence="3" id="KW-0238">DNA-binding</keyword>